<keyword evidence="3" id="KW-0813">Transport</keyword>
<comment type="similarity">
    <text evidence="6">Belongs to the SFH family.</text>
</comment>
<keyword evidence="5 7" id="KW-0175">Coiled coil</keyword>
<evidence type="ECO:0000256" key="8">
    <source>
        <dbReference type="SAM" id="MobiDB-lite"/>
    </source>
</evidence>
<dbReference type="InterPro" id="IPR036273">
    <property type="entry name" value="CRAL/TRIO_N_dom_sf"/>
</dbReference>
<organism evidence="11 12">
    <name type="scientific">Fraxinus pennsylvanica</name>
    <dbReference type="NCBI Taxonomy" id="56036"/>
    <lineage>
        <taxon>Eukaryota</taxon>
        <taxon>Viridiplantae</taxon>
        <taxon>Streptophyta</taxon>
        <taxon>Embryophyta</taxon>
        <taxon>Tracheophyta</taxon>
        <taxon>Spermatophyta</taxon>
        <taxon>Magnoliopsida</taxon>
        <taxon>eudicotyledons</taxon>
        <taxon>Gunneridae</taxon>
        <taxon>Pentapetalae</taxon>
        <taxon>asterids</taxon>
        <taxon>lamiids</taxon>
        <taxon>Lamiales</taxon>
        <taxon>Oleaceae</taxon>
        <taxon>Oleeae</taxon>
        <taxon>Fraxinus</taxon>
    </lineage>
</organism>
<feature type="transmembrane region" description="Helical" evidence="9">
    <location>
        <begin position="475"/>
        <end position="494"/>
    </location>
</feature>
<name>A0AAD2EFU2_9LAMI</name>
<dbReference type="Proteomes" id="UP000834106">
    <property type="component" value="Chromosome 22"/>
</dbReference>
<evidence type="ECO:0000256" key="5">
    <source>
        <dbReference type="ARBA" id="ARBA00023054"/>
    </source>
</evidence>
<evidence type="ECO:0000256" key="2">
    <source>
        <dbReference type="ARBA" id="ARBA00004395"/>
    </source>
</evidence>
<dbReference type="InterPro" id="IPR001251">
    <property type="entry name" value="CRAL-TRIO_dom"/>
</dbReference>
<feature type="compositionally biased region" description="Basic residues" evidence="8">
    <location>
        <begin position="42"/>
        <end position="66"/>
    </location>
</feature>
<evidence type="ECO:0000256" key="3">
    <source>
        <dbReference type="ARBA" id="ARBA00022927"/>
    </source>
</evidence>
<dbReference type="Gene3D" id="3.40.525.10">
    <property type="entry name" value="CRAL-TRIO lipid binding domain"/>
    <property type="match status" value="1"/>
</dbReference>
<dbReference type="GO" id="GO:0005886">
    <property type="term" value="C:plasma membrane"/>
    <property type="evidence" value="ECO:0007669"/>
    <property type="project" value="UniProtKB-SubCell"/>
</dbReference>
<protein>
    <recommendedName>
        <fullName evidence="10">CRAL-TRIO domain-containing protein</fullName>
    </recommendedName>
</protein>
<dbReference type="SUPFAM" id="SSF52087">
    <property type="entry name" value="CRAL/TRIO domain"/>
    <property type="match status" value="1"/>
</dbReference>
<feature type="coiled-coil region" evidence="7">
    <location>
        <begin position="544"/>
        <end position="603"/>
    </location>
</feature>
<dbReference type="PROSITE" id="PS50191">
    <property type="entry name" value="CRAL_TRIO"/>
    <property type="match status" value="1"/>
</dbReference>
<dbReference type="InterPro" id="IPR036865">
    <property type="entry name" value="CRAL-TRIO_dom_sf"/>
</dbReference>
<keyword evidence="9" id="KW-0472">Membrane</keyword>
<evidence type="ECO:0000256" key="1">
    <source>
        <dbReference type="ARBA" id="ARBA00004202"/>
    </source>
</evidence>
<feature type="region of interest" description="Disordered" evidence="8">
    <location>
        <begin position="1"/>
        <end position="72"/>
    </location>
</feature>
<dbReference type="InterPro" id="IPR011074">
    <property type="entry name" value="CRAL/TRIO_N_dom"/>
</dbReference>
<evidence type="ECO:0000256" key="7">
    <source>
        <dbReference type="SAM" id="Coils"/>
    </source>
</evidence>
<dbReference type="SMART" id="SM00516">
    <property type="entry name" value="SEC14"/>
    <property type="match status" value="1"/>
</dbReference>
<accession>A0AAD2EFU2</accession>
<evidence type="ECO:0000259" key="10">
    <source>
        <dbReference type="PROSITE" id="PS50191"/>
    </source>
</evidence>
<dbReference type="PANTHER" id="PTHR45657:SF5">
    <property type="entry name" value="PHOSPHATIDYLINOSITOL_PHOSPHATIDYLCHOLINE TRANSFER PROTEIN SFH6"/>
    <property type="match status" value="1"/>
</dbReference>
<keyword evidence="3" id="KW-0653">Protein transport</keyword>
<keyword evidence="9" id="KW-1133">Transmembrane helix</keyword>
<reference evidence="11" key="1">
    <citation type="submission" date="2023-05" db="EMBL/GenBank/DDBJ databases">
        <authorList>
            <person name="Huff M."/>
        </authorList>
    </citation>
    <scope>NUCLEOTIDE SEQUENCE</scope>
</reference>
<evidence type="ECO:0000256" key="9">
    <source>
        <dbReference type="SAM" id="Phobius"/>
    </source>
</evidence>
<sequence length="626" mass="71225">MSGPLDRFARPCFEGSSGNDERRERKSDFENSEDDRKTKIGSLKKKALNASSKFKHSLKKKKKKSRSKNEGRVSSVSIEDIRDVEDLKAVDAFRQALLSDELLLAKHDDYHTMLRFLKARKFDIEKAKQMWADMIQWRKDFGADTILEDFEFKELHEVLKYYPHGYHGVDKEGRPVYIERLGKVDPNKLMQVTTLDRYIKYHVREFEKCFAIKFPACTVAAKRHIDSSTTILDVHGVGLKNFTKSARELIMRLQNIDGNNYPETLHQMFIINAGPGFRLLWNTVKSFLDPRTTTKIHVLGNKYQNKLLEIIDSSMLPEFLGGMCTCADQGGCLHSDKGPWKNPEILKMVLNCEALRARQVVKILNSEGKVVYAKPHYPMVKGSDTSAESGSEADDIASPKAIQSYSHFRLTPVREEAKTSGTPTYYGNFSGYDEYVPMVDKAVDSGWKKQASFQKYSVIKETFPAPDSQKAPEGLHARILAALMAFFMTLFMLFRSASCRLTKKVPDASSHQQSIITEIAFDASPKEEFRPPSPTPAFSEGEMLSSVMNRLDELEEKVNALQTKPFVMPCEKEELLHAAVCRVEALEAELIATKKALHEALIKQEELLAYIDGQEEARLQKKKFCW</sequence>
<feature type="domain" description="CRAL-TRIO" evidence="10">
    <location>
        <begin position="154"/>
        <end position="328"/>
    </location>
</feature>
<comment type="subcellular location">
    <subcellularLocation>
        <location evidence="1">Cell membrane</location>
        <topology evidence="1">Peripheral membrane protein</topology>
    </subcellularLocation>
    <subcellularLocation>
        <location evidence="2">Golgi apparatus membrane</location>
        <topology evidence="2">Peripheral membrane protein</topology>
    </subcellularLocation>
</comment>
<dbReference type="Pfam" id="PF03765">
    <property type="entry name" value="CRAL_TRIO_N"/>
    <property type="match status" value="1"/>
</dbReference>
<dbReference type="PRINTS" id="PR00180">
    <property type="entry name" value="CRETINALDHBP"/>
</dbReference>
<dbReference type="SMART" id="SM01100">
    <property type="entry name" value="CRAL_TRIO_N"/>
    <property type="match status" value="1"/>
</dbReference>
<keyword evidence="9" id="KW-0812">Transmembrane</keyword>
<evidence type="ECO:0000256" key="4">
    <source>
        <dbReference type="ARBA" id="ARBA00023034"/>
    </source>
</evidence>
<dbReference type="SUPFAM" id="SSF46938">
    <property type="entry name" value="CRAL/TRIO N-terminal domain"/>
    <property type="match status" value="1"/>
</dbReference>
<gene>
    <name evidence="11" type="ORF">FPE_LOCUS33800</name>
</gene>
<evidence type="ECO:0000256" key="6">
    <source>
        <dbReference type="ARBA" id="ARBA00038020"/>
    </source>
</evidence>
<keyword evidence="4" id="KW-0333">Golgi apparatus</keyword>
<dbReference type="Pfam" id="PF00650">
    <property type="entry name" value="CRAL_TRIO"/>
    <property type="match status" value="1"/>
</dbReference>
<dbReference type="Gene3D" id="1.10.8.20">
    <property type="entry name" value="N-terminal domain of phosphatidylinositol transfer protein sec14p"/>
    <property type="match status" value="1"/>
</dbReference>
<dbReference type="FunFam" id="3.40.525.10:FF:000011">
    <property type="entry name" value="SEC14 cytosolic factor"/>
    <property type="match status" value="1"/>
</dbReference>
<evidence type="ECO:0000313" key="11">
    <source>
        <dbReference type="EMBL" id="CAI9786370.1"/>
    </source>
</evidence>
<dbReference type="EMBL" id="OU503057">
    <property type="protein sequence ID" value="CAI9786370.1"/>
    <property type="molecule type" value="Genomic_DNA"/>
</dbReference>
<dbReference type="CDD" id="cd00170">
    <property type="entry name" value="SEC14"/>
    <property type="match status" value="1"/>
</dbReference>
<dbReference type="AlphaFoldDB" id="A0AAD2EFU2"/>
<keyword evidence="12" id="KW-1185">Reference proteome</keyword>
<feature type="compositionally biased region" description="Basic and acidic residues" evidence="8">
    <location>
        <begin position="19"/>
        <end position="38"/>
    </location>
</feature>
<proteinExistence type="inferred from homology"/>
<dbReference type="InterPro" id="IPR051026">
    <property type="entry name" value="PI/PC_transfer"/>
</dbReference>
<dbReference type="GO" id="GO:0000139">
    <property type="term" value="C:Golgi membrane"/>
    <property type="evidence" value="ECO:0007669"/>
    <property type="project" value="UniProtKB-SubCell"/>
</dbReference>
<evidence type="ECO:0000313" key="12">
    <source>
        <dbReference type="Proteomes" id="UP000834106"/>
    </source>
</evidence>
<dbReference type="PANTHER" id="PTHR45657">
    <property type="entry name" value="CRAL-TRIO DOMAIN-CONTAINING PROTEIN YKL091C-RELATED"/>
    <property type="match status" value="1"/>
</dbReference>
<dbReference type="GO" id="GO:0015031">
    <property type="term" value="P:protein transport"/>
    <property type="evidence" value="ECO:0007669"/>
    <property type="project" value="UniProtKB-KW"/>
</dbReference>